<gene>
    <name evidence="1" type="ORF">NDU88_006252</name>
</gene>
<evidence type="ECO:0000313" key="1">
    <source>
        <dbReference type="EMBL" id="KAJ1181041.1"/>
    </source>
</evidence>
<evidence type="ECO:0000313" key="2">
    <source>
        <dbReference type="Proteomes" id="UP001066276"/>
    </source>
</evidence>
<proteinExistence type="predicted"/>
<keyword evidence="2" id="KW-1185">Reference proteome</keyword>
<dbReference type="Proteomes" id="UP001066276">
    <property type="component" value="Chromosome 3_2"/>
</dbReference>
<name>A0AAV7TXR8_PLEWA</name>
<reference evidence="1" key="1">
    <citation type="journal article" date="2022" name="bioRxiv">
        <title>Sequencing and chromosome-scale assembly of the giantPleurodeles waltlgenome.</title>
        <authorList>
            <person name="Brown T."/>
            <person name="Elewa A."/>
            <person name="Iarovenko S."/>
            <person name="Subramanian E."/>
            <person name="Araus A.J."/>
            <person name="Petzold A."/>
            <person name="Susuki M."/>
            <person name="Suzuki K.-i.T."/>
            <person name="Hayashi T."/>
            <person name="Toyoda A."/>
            <person name="Oliveira C."/>
            <person name="Osipova E."/>
            <person name="Leigh N.D."/>
            <person name="Simon A."/>
            <person name="Yun M.H."/>
        </authorList>
    </citation>
    <scope>NUCLEOTIDE SEQUENCE</scope>
    <source>
        <strain evidence="1">20211129_DDA</strain>
        <tissue evidence="1">Liver</tissue>
    </source>
</reference>
<sequence length="103" mass="11013">MRVAQARTERTLIGVCCSTIPLRTYLADSVQTGGDDLAQAGMQAKQALHVMAQVQPRGTSPGARAEVTGTQITLGKSLLDLRQEIQKVFAPSELNQKGIEGYA</sequence>
<comment type="caution">
    <text evidence="1">The sequence shown here is derived from an EMBL/GenBank/DDBJ whole genome shotgun (WGS) entry which is preliminary data.</text>
</comment>
<accession>A0AAV7TXR8</accession>
<protein>
    <submittedName>
        <fullName evidence="1">Uncharacterized protein</fullName>
    </submittedName>
</protein>
<dbReference type="EMBL" id="JANPWB010000006">
    <property type="protein sequence ID" value="KAJ1181041.1"/>
    <property type="molecule type" value="Genomic_DNA"/>
</dbReference>
<organism evidence="1 2">
    <name type="scientific">Pleurodeles waltl</name>
    <name type="common">Iberian ribbed newt</name>
    <dbReference type="NCBI Taxonomy" id="8319"/>
    <lineage>
        <taxon>Eukaryota</taxon>
        <taxon>Metazoa</taxon>
        <taxon>Chordata</taxon>
        <taxon>Craniata</taxon>
        <taxon>Vertebrata</taxon>
        <taxon>Euteleostomi</taxon>
        <taxon>Amphibia</taxon>
        <taxon>Batrachia</taxon>
        <taxon>Caudata</taxon>
        <taxon>Salamandroidea</taxon>
        <taxon>Salamandridae</taxon>
        <taxon>Pleurodelinae</taxon>
        <taxon>Pleurodeles</taxon>
    </lineage>
</organism>
<dbReference type="AlphaFoldDB" id="A0AAV7TXR8"/>